<proteinExistence type="predicted"/>
<evidence type="ECO:0000313" key="2">
    <source>
        <dbReference type="Proteomes" id="UP001303473"/>
    </source>
</evidence>
<keyword evidence="2" id="KW-1185">Reference proteome</keyword>
<organism evidence="1 2">
    <name type="scientific">Diplogelasinospora grovesii</name>
    <dbReference type="NCBI Taxonomy" id="303347"/>
    <lineage>
        <taxon>Eukaryota</taxon>
        <taxon>Fungi</taxon>
        <taxon>Dikarya</taxon>
        <taxon>Ascomycota</taxon>
        <taxon>Pezizomycotina</taxon>
        <taxon>Sordariomycetes</taxon>
        <taxon>Sordariomycetidae</taxon>
        <taxon>Sordariales</taxon>
        <taxon>Diplogelasinosporaceae</taxon>
        <taxon>Diplogelasinospora</taxon>
    </lineage>
</organism>
<reference evidence="2" key="1">
    <citation type="journal article" date="2023" name="Mol. Phylogenet. Evol.">
        <title>Genome-scale phylogeny and comparative genomics of the fungal order Sordariales.</title>
        <authorList>
            <person name="Hensen N."/>
            <person name="Bonometti L."/>
            <person name="Westerberg I."/>
            <person name="Brannstrom I.O."/>
            <person name="Guillou S."/>
            <person name="Cros-Aarteil S."/>
            <person name="Calhoun S."/>
            <person name="Haridas S."/>
            <person name="Kuo A."/>
            <person name="Mondo S."/>
            <person name="Pangilinan J."/>
            <person name="Riley R."/>
            <person name="LaButti K."/>
            <person name="Andreopoulos B."/>
            <person name="Lipzen A."/>
            <person name="Chen C."/>
            <person name="Yan M."/>
            <person name="Daum C."/>
            <person name="Ng V."/>
            <person name="Clum A."/>
            <person name="Steindorff A."/>
            <person name="Ohm R.A."/>
            <person name="Martin F."/>
            <person name="Silar P."/>
            <person name="Natvig D.O."/>
            <person name="Lalanne C."/>
            <person name="Gautier V."/>
            <person name="Ament-Velasquez S.L."/>
            <person name="Kruys A."/>
            <person name="Hutchinson M.I."/>
            <person name="Powell A.J."/>
            <person name="Barry K."/>
            <person name="Miller A.N."/>
            <person name="Grigoriev I.V."/>
            <person name="Debuchy R."/>
            <person name="Gladieux P."/>
            <person name="Hiltunen Thoren M."/>
            <person name="Johannesson H."/>
        </authorList>
    </citation>
    <scope>NUCLEOTIDE SEQUENCE [LARGE SCALE GENOMIC DNA]</scope>
    <source>
        <strain evidence="2">CBS 340.73</strain>
    </source>
</reference>
<dbReference type="InterPro" id="IPR036866">
    <property type="entry name" value="RibonucZ/Hydroxyglut_hydro"/>
</dbReference>
<dbReference type="PANTHER" id="PTHR36839:SF1">
    <property type="entry name" value="METALLO-BETA-LACTAMASE FAMILY PROTEIN (AFU_ORTHOLOGUE AFUA_5G12770)"/>
    <property type="match status" value="1"/>
</dbReference>
<gene>
    <name evidence="1" type="ORF">QBC46DRAFT_458534</name>
</gene>
<comment type="caution">
    <text evidence="1">The sequence shown here is derived from an EMBL/GenBank/DDBJ whole genome shotgun (WGS) entry which is preliminary data.</text>
</comment>
<dbReference type="EMBL" id="MU853787">
    <property type="protein sequence ID" value="KAK3941060.1"/>
    <property type="molecule type" value="Genomic_DNA"/>
</dbReference>
<name>A0AAN6S5D3_9PEZI</name>
<evidence type="ECO:0000313" key="1">
    <source>
        <dbReference type="EMBL" id="KAK3941060.1"/>
    </source>
</evidence>
<dbReference type="AlphaFoldDB" id="A0AAN6S5D3"/>
<dbReference type="PANTHER" id="PTHR36839">
    <property type="entry name" value="METALLO-BETA-LACTAMASE FAMILY PROTEIN (AFU_ORTHOLOGUE AFUA_5G12770)"/>
    <property type="match status" value="1"/>
</dbReference>
<sequence>MYDLKEHEDWLVCTACGTQFPTSDRFESGYLARYVTIQDSNTPPAGQSGIRMNFHPYPGDDRFVSVVTVPKGGDWAKGDNTRKNERRGMYCGICLTYIDDDTVKMVKEQLGGLQAIAFDCPVYLVAPDRKWVTMEDDRYQKWVEATEARIKVVMLGGHFPGSLVLLYDKRLLIADTLMTTPAGMGNWKVNALGEARQRPAGMNTFSFMWSIPNMIPLSPPEIYRMWDILKAYEFTSTHGAFLGQDIEDDNIKERVRESAEIQIRAMGSALYVPN</sequence>
<dbReference type="SUPFAM" id="SSF56281">
    <property type="entry name" value="Metallo-hydrolase/oxidoreductase"/>
    <property type="match status" value="1"/>
</dbReference>
<dbReference type="Proteomes" id="UP001303473">
    <property type="component" value="Unassembled WGS sequence"/>
</dbReference>
<accession>A0AAN6S5D3</accession>
<protein>
    <submittedName>
        <fullName evidence="1">Uncharacterized protein</fullName>
    </submittedName>
</protein>